<proteinExistence type="predicted"/>
<sequence length="54" mass="6591">MGEKQKQKNFKEKIEFKIWNLQGYFQKSSTRMRMCLKQFWPNQPTNQPTILVVL</sequence>
<reference evidence="1" key="1">
    <citation type="submission" date="2013-05" db="EMBL/GenBank/DDBJ databases">
        <authorList>
            <person name="Yim A.K.Y."/>
            <person name="Chan T.F."/>
            <person name="Ji K.M."/>
            <person name="Liu X.Y."/>
            <person name="Zhou J.W."/>
            <person name="Li R.Q."/>
            <person name="Yang K.Y."/>
            <person name="Li J."/>
            <person name="Li M."/>
            <person name="Law P.T.W."/>
            <person name="Wu Y.L."/>
            <person name="Cai Z.L."/>
            <person name="Qin H."/>
            <person name="Bao Y."/>
            <person name="Leung R.K.K."/>
            <person name="Ng P.K.S."/>
            <person name="Zou J."/>
            <person name="Zhong X.J."/>
            <person name="Ran P.X."/>
            <person name="Zhong N.S."/>
            <person name="Liu Z.G."/>
            <person name="Tsui S.K.W."/>
        </authorList>
    </citation>
    <scope>NUCLEOTIDE SEQUENCE</scope>
    <source>
        <strain evidence="1">Derf</strain>
        <tissue evidence="1">Whole organism</tissue>
    </source>
</reference>
<dbReference type="EMBL" id="ASGP02000002">
    <property type="protein sequence ID" value="KAH9520608.1"/>
    <property type="molecule type" value="Genomic_DNA"/>
</dbReference>
<keyword evidence="2" id="KW-1185">Reference proteome</keyword>
<accession>A0A922I724</accession>
<name>A0A922I724_DERFA</name>
<gene>
    <name evidence="1" type="ORF">DERF_004308</name>
</gene>
<dbReference type="AlphaFoldDB" id="A0A922I724"/>
<dbReference type="Proteomes" id="UP000790347">
    <property type="component" value="Unassembled WGS sequence"/>
</dbReference>
<evidence type="ECO:0000313" key="1">
    <source>
        <dbReference type="EMBL" id="KAH9520608.1"/>
    </source>
</evidence>
<evidence type="ECO:0000313" key="2">
    <source>
        <dbReference type="Proteomes" id="UP000790347"/>
    </source>
</evidence>
<comment type="caution">
    <text evidence="1">The sequence shown here is derived from an EMBL/GenBank/DDBJ whole genome shotgun (WGS) entry which is preliminary data.</text>
</comment>
<feature type="non-terminal residue" evidence="1">
    <location>
        <position position="1"/>
    </location>
</feature>
<reference evidence="1" key="2">
    <citation type="journal article" date="2022" name="Res Sq">
        <title>Comparative Genomics Reveals Insights into the Divergent Evolution of Astigmatic Mites and Household Pest Adaptations.</title>
        <authorList>
            <person name="Xiong Q."/>
            <person name="Wan A.T.-Y."/>
            <person name="Liu X.-Y."/>
            <person name="Fung C.S.-H."/>
            <person name="Xiao X."/>
            <person name="Malainual N."/>
            <person name="Hou J."/>
            <person name="Wang L."/>
            <person name="Wang M."/>
            <person name="Yang K."/>
            <person name="Cui Y."/>
            <person name="Leung E."/>
            <person name="Nong W."/>
            <person name="Shin S.-K."/>
            <person name="Au S."/>
            <person name="Jeong K.Y."/>
            <person name="Chew F.T."/>
            <person name="Hui J."/>
            <person name="Leung T.F."/>
            <person name="Tungtrongchitr A."/>
            <person name="Zhong N."/>
            <person name="Liu Z."/>
            <person name="Tsui S."/>
        </authorList>
    </citation>
    <scope>NUCLEOTIDE SEQUENCE</scope>
    <source>
        <strain evidence="1">Derf</strain>
        <tissue evidence="1">Whole organism</tissue>
    </source>
</reference>
<organism evidence="1 2">
    <name type="scientific">Dermatophagoides farinae</name>
    <name type="common">American house dust mite</name>
    <dbReference type="NCBI Taxonomy" id="6954"/>
    <lineage>
        <taxon>Eukaryota</taxon>
        <taxon>Metazoa</taxon>
        <taxon>Ecdysozoa</taxon>
        <taxon>Arthropoda</taxon>
        <taxon>Chelicerata</taxon>
        <taxon>Arachnida</taxon>
        <taxon>Acari</taxon>
        <taxon>Acariformes</taxon>
        <taxon>Sarcoptiformes</taxon>
        <taxon>Astigmata</taxon>
        <taxon>Psoroptidia</taxon>
        <taxon>Analgoidea</taxon>
        <taxon>Pyroglyphidae</taxon>
        <taxon>Dermatophagoidinae</taxon>
        <taxon>Dermatophagoides</taxon>
    </lineage>
</organism>
<protein>
    <submittedName>
        <fullName evidence="1">Uncharacterized protein</fullName>
    </submittedName>
</protein>